<proteinExistence type="predicted"/>
<dbReference type="Gene3D" id="3.30.428.10">
    <property type="entry name" value="HIT-like"/>
    <property type="match status" value="1"/>
</dbReference>
<comment type="caution">
    <text evidence="1">Lacks conserved residue(s) required for the propagation of feature annotation.</text>
</comment>
<comment type="caution">
    <text evidence="3">The sequence shown here is derived from an EMBL/GenBank/DDBJ whole genome shotgun (WGS) entry which is preliminary data.</text>
</comment>
<feature type="domain" description="HIT" evidence="2">
    <location>
        <begin position="36"/>
        <end position="105"/>
    </location>
</feature>
<dbReference type="PROSITE" id="PS51084">
    <property type="entry name" value="HIT_2"/>
    <property type="match status" value="1"/>
</dbReference>
<dbReference type="EMBL" id="JACCDF010000002">
    <property type="protein sequence ID" value="NYS59866.1"/>
    <property type="molecule type" value="Genomic_DNA"/>
</dbReference>
<name>A0A7Z0LIX3_9GAMM</name>
<dbReference type="Pfam" id="PF01230">
    <property type="entry name" value="HIT"/>
    <property type="match status" value="1"/>
</dbReference>
<accession>A0A7Z0LIX3</accession>
<dbReference type="GO" id="GO:0003824">
    <property type="term" value="F:catalytic activity"/>
    <property type="evidence" value="ECO:0007669"/>
    <property type="project" value="InterPro"/>
</dbReference>
<dbReference type="InterPro" id="IPR036265">
    <property type="entry name" value="HIT-like_sf"/>
</dbReference>
<dbReference type="Proteomes" id="UP000586119">
    <property type="component" value="Unassembled WGS sequence"/>
</dbReference>
<dbReference type="InterPro" id="IPR026026">
    <property type="entry name" value="HIT_Hint"/>
</dbReference>
<organism evidence="3 4">
    <name type="scientific">Vreelandella salicampi</name>
    <dbReference type="NCBI Taxonomy" id="1449798"/>
    <lineage>
        <taxon>Bacteria</taxon>
        <taxon>Pseudomonadati</taxon>
        <taxon>Pseudomonadota</taxon>
        <taxon>Gammaproteobacteria</taxon>
        <taxon>Oceanospirillales</taxon>
        <taxon>Halomonadaceae</taxon>
        <taxon>Vreelandella</taxon>
    </lineage>
</organism>
<keyword evidence="4" id="KW-1185">Reference proteome</keyword>
<evidence type="ECO:0000259" key="2">
    <source>
        <dbReference type="PROSITE" id="PS51084"/>
    </source>
</evidence>
<dbReference type="PIRSF" id="PIRSF000714">
    <property type="entry name" value="HIT"/>
    <property type="match status" value="1"/>
</dbReference>
<dbReference type="RefSeq" id="WP_179929207.1">
    <property type="nucleotide sequence ID" value="NZ_JACCDF010000002.1"/>
</dbReference>
<reference evidence="3 4" key="1">
    <citation type="journal article" date="2015" name="Int. J. Syst. Evol. Microbiol.">
        <title>Halomonas salicampi sp. nov., a halotolerant and alkalitolerant bacterium isolated from a saltern soil.</title>
        <authorList>
            <person name="Lee J.C."/>
            <person name="Kim Y.S."/>
            <person name="Yun B.S."/>
            <person name="Whang K.S."/>
        </authorList>
    </citation>
    <scope>NUCLEOTIDE SEQUENCE [LARGE SCALE GENOMIC DNA]</scope>
    <source>
        <strain evidence="3 4">BH103</strain>
    </source>
</reference>
<evidence type="ECO:0000313" key="4">
    <source>
        <dbReference type="Proteomes" id="UP000586119"/>
    </source>
</evidence>
<dbReference type="AlphaFoldDB" id="A0A7Z0LIX3"/>
<evidence type="ECO:0000256" key="1">
    <source>
        <dbReference type="PROSITE-ProRule" id="PRU00464"/>
    </source>
</evidence>
<evidence type="ECO:0000313" key="3">
    <source>
        <dbReference type="EMBL" id="NYS59866.1"/>
    </source>
</evidence>
<protein>
    <submittedName>
        <fullName evidence="3">HIT domain-containing protein</fullName>
    </submittedName>
</protein>
<dbReference type="InterPro" id="IPR011146">
    <property type="entry name" value="HIT-like"/>
</dbReference>
<gene>
    <name evidence="3" type="ORF">HZS81_03690</name>
</gene>
<dbReference type="SUPFAM" id="SSF54197">
    <property type="entry name" value="HIT-like"/>
    <property type="match status" value="1"/>
</dbReference>
<sequence>MNDIALDERLEAGTFPVTELPLCRVLLMDDTRFTWVVLVPRQPNVSEVFELSADDQTQLWREAGALADAMKEGFEGDKMNIATLGNVVSQLHIHIIVRHHSDAAWPGPVWGVGEPISYDLEHQGDVRDRLLALIEGLDLDPENNV</sequence>